<feature type="transmembrane region" description="Helical" evidence="1">
    <location>
        <begin position="177"/>
        <end position="198"/>
    </location>
</feature>
<feature type="transmembrane region" description="Helical" evidence="1">
    <location>
        <begin position="294"/>
        <end position="318"/>
    </location>
</feature>
<feature type="transmembrane region" description="Helical" evidence="1">
    <location>
        <begin position="98"/>
        <end position="119"/>
    </location>
</feature>
<feature type="non-terminal residue" evidence="3">
    <location>
        <position position="489"/>
    </location>
</feature>
<reference evidence="3" key="2">
    <citation type="submission" date="2025-08" db="UniProtKB">
        <authorList>
            <consortium name="RefSeq"/>
        </authorList>
    </citation>
    <scope>IDENTIFICATION</scope>
</reference>
<dbReference type="PANTHER" id="PTHR38794">
    <property type="entry name" value="INTEGRAL MEMBRANE PROTEIN"/>
    <property type="match status" value="1"/>
</dbReference>
<feature type="transmembrane region" description="Helical" evidence="1">
    <location>
        <begin position="257"/>
        <end position="279"/>
    </location>
</feature>
<dbReference type="GeneID" id="4988510"/>
<feature type="transmembrane region" description="Helical" evidence="1">
    <location>
        <begin position="218"/>
        <end position="245"/>
    </location>
</feature>
<proteinExistence type="predicted"/>
<accession>A0AAJ6QHA7</accession>
<dbReference type="RefSeq" id="XP_001397430.3">
    <property type="nucleotide sequence ID" value="XM_001397393.3"/>
</dbReference>
<sequence>MDYYDGGPFARDYTAQLINASNRGSFSRCWAIIYRVALLFTPLPYPLLGFHASARAPVSAMELFRRLPHIHYALNLREIGIRAIYPATQHAPEHVDEIAIATIYLMIFAVAQCAVILVGTEHGLGKRKLSLNDTEVQILEKVLYSSNILYVLALNLAKISVLLLLNRLAVNRWHKKILFWTSVLVGIWTVPVFFTLAFQCGVPEPWDASNGHCIDIILTQFAFWAGISPIDIITELVICILPIYIVKPVQVIFGKKVTVVVAFFIRIFVVITTIIRLIFMRYSKPYPSTDMNDAAFATTITTECVLCVSIMTACIPCLKPFLDAFDSGMLNVSLHKRIGGGSNSNSYGNTYALTSMTKGVKESATRSRYLEDEIEGLGTSAAAFAVTSPGQPLGRRDSTLVIQRTDQWSVRCEYVDPKDGSVGDETEQSERNVARISADRSMGLPRRILYPEWRSCLCNYVRIPYNLLFSHSQGTLAESLAARRRRRRY</sequence>
<organism evidence="3">
    <name type="scientific">Aspergillus niger</name>
    <dbReference type="NCBI Taxonomy" id="5061"/>
    <lineage>
        <taxon>Eukaryota</taxon>
        <taxon>Fungi</taxon>
        <taxon>Dikarya</taxon>
        <taxon>Ascomycota</taxon>
        <taxon>Pezizomycotina</taxon>
        <taxon>Eurotiomycetes</taxon>
        <taxon>Eurotiomycetidae</taxon>
        <taxon>Eurotiales</taxon>
        <taxon>Aspergillaceae</taxon>
        <taxon>Aspergillus</taxon>
        <taxon>Aspergillus subgen. Circumdati</taxon>
    </lineage>
</organism>
<keyword evidence="1" id="KW-0812">Transmembrane</keyword>
<dbReference type="KEGG" id="ang:An16g01170"/>
<dbReference type="InterPro" id="IPR049326">
    <property type="entry name" value="Rhodopsin_dom_fungi"/>
</dbReference>
<feature type="domain" description="Rhodopsin" evidence="2">
    <location>
        <begin position="102"/>
        <end position="322"/>
    </location>
</feature>
<gene>
    <name evidence="3" type="ORF">An16g01170</name>
</gene>
<evidence type="ECO:0000256" key="1">
    <source>
        <dbReference type="SAM" id="Phobius"/>
    </source>
</evidence>
<dbReference type="VEuPathDB" id="FungiDB:An16g01170"/>
<protein>
    <recommendedName>
        <fullName evidence="2">Rhodopsin domain-containing protein</fullName>
    </recommendedName>
</protein>
<evidence type="ECO:0000259" key="2">
    <source>
        <dbReference type="Pfam" id="PF20684"/>
    </source>
</evidence>
<dbReference type="Pfam" id="PF20684">
    <property type="entry name" value="Fung_rhodopsin"/>
    <property type="match status" value="1"/>
</dbReference>
<name>A0AAJ6QHA7_ASPNG</name>
<reference evidence="3" key="1">
    <citation type="submission" date="2025-02" db="EMBL/GenBank/DDBJ databases">
        <authorList>
            <consortium name="NCBI Genome Project"/>
        </authorList>
    </citation>
    <scope>NUCLEOTIDE SEQUENCE</scope>
</reference>
<dbReference type="PANTHER" id="PTHR38794:SF3">
    <property type="entry name" value="INTEGRAL MEMBRANE PROTEIN"/>
    <property type="match status" value="1"/>
</dbReference>
<dbReference type="AlphaFoldDB" id="A0AAJ6QHA7"/>
<keyword evidence="1" id="KW-1133">Transmembrane helix</keyword>
<feature type="transmembrane region" description="Helical" evidence="1">
    <location>
        <begin position="148"/>
        <end position="165"/>
    </location>
</feature>
<keyword evidence="1" id="KW-0472">Membrane</keyword>
<evidence type="ECO:0000313" key="3">
    <source>
        <dbReference type="RefSeq" id="XP_001397430.3"/>
    </source>
</evidence>